<dbReference type="Proteomes" id="UP001318860">
    <property type="component" value="Unassembled WGS sequence"/>
</dbReference>
<dbReference type="EMBL" id="JABTTQ020001267">
    <property type="protein sequence ID" value="KAK6132376.1"/>
    <property type="molecule type" value="Genomic_DNA"/>
</dbReference>
<evidence type="ECO:0000313" key="3">
    <source>
        <dbReference type="Proteomes" id="UP001318860"/>
    </source>
</evidence>
<comment type="caution">
    <text evidence="2">The sequence shown here is derived from an EMBL/GenBank/DDBJ whole genome shotgun (WGS) entry which is preliminary data.</text>
</comment>
<sequence>MQSNGIRPRRFLVPQRETSKESNIRPHSTNDVKKSKEDILHGHRLRGSIPQSNISGGNQECASITPPSEWGSTVKAHEENFKPCNTQEINMDFLLGADVRMATGTDDLLSHMNSLALTEMEWDVGNQVDTSAAIKQDWQHHNFQGMEMDNSLRSEGGISSLLARRKVGVQDQFRQFELFAE</sequence>
<protein>
    <submittedName>
        <fullName evidence="2">Uncharacterized protein</fullName>
    </submittedName>
</protein>
<gene>
    <name evidence="2" type="ORF">DH2020_033897</name>
</gene>
<feature type="compositionally biased region" description="Basic and acidic residues" evidence="1">
    <location>
        <begin position="17"/>
        <end position="35"/>
    </location>
</feature>
<feature type="region of interest" description="Disordered" evidence="1">
    <location>
        <begin position="1"/>
        <end position="35"/>
    </location>
</feature>
<keyword evidence="3" id="KW-1185">Reference proteome</keyword>
<organism evidence="2 3">
    <name type="scientific">Rehmannia glutinosa</name>
    <name type="common">Chinese foxglove</name>
    <dbReference type="NCBI Taxonomy" id="99300"/>
    <lineage>
        <taxon>Eukaryota</taxon>
        <taxon>Viridiplantae</taxon>
        <taxon>Streptophyta</taxon>
        <taxon>Embryophyta</taxon>
        <taxon>Tracheophyta</taxon>
        <taxon>Spermatophyta</taxon>
        <taxon>Magnoliopsida</taxon>
        <taxon>eudicotyledons</taxon>
        <taxon>Gunneridae</taxon>
        <taxon>Pentapetalae</taxon>
        <taxon>asterids</taxon>
        <taxon>lamiids</taxon>
        <taxon>Lamiales</taxon>
        <taxon>Orobanchaceae</taxon>
        <taxon>Rehmannieae</taxon>
        <taxon>Rehmannia</taxon>
    </lineage>
</organism>
<proteinExistence type="predicted"/>
<reference evidence="2 3" key="1">
    <citation type="journal article" date="2021" name="Comput. Struct. Biotechnol. J.">
        <title>De novo genome assembly of the potent medicinal plant Rehmannia glutinosa using nanopore technology.</title>
        <authorList>
            <person name="Ma L."/>
            <person name="Dong C."/>
            <person name="Song C."/>
            <person name="Wang X."/>
            <person name="Zheng X."/>
            <person name="Niu Y."/>
            <person name="Chen S."/>
            <person name="Feng W."/>
        </authorList>
    </citation>
    <scope>NUCLEOTIDE SEQUENCE [LARGE SCALE GENOMIC DNA]</scope>
    <source>
        <strain evidence="2">DH-2019</strain>
    </source>
</reference>
<accession>A0ABR0VDG7</accession>
<evidence type="ECO:0000256" key="1">
    <source>
        <dbReference type="SAM" id="MobiDB-lite"/>
    </source>
</evidence>
<evidence type="ECO:0000313" key="2">
    <source>
        <dbReference type="EMBL" id="KAK6132376.1"/>
    </source>
</evidence>
<name>A0ABR0VDG7_REHGL</name>